<comment type="caution">
    <text evidence="2">The sequence shown here is derived from an EMBL/GenBank/DDBJ whole genome shotgun (WGS) entry which is preliminary data.</text>
</comment>
<dbReference type="AlphaFoldDB" id="A0A931G7S6"/>
<dbReference type="GO" id="GO:0016491">
    <property type="term" value="F:oxidoreductase activity"/>
    <property type="evidence" value="ECO:0007669"/>
    <property type="project" value="InterPro"/>
</dbReference>
<dbReference type="InterPro" id="IPR012347">
    <property type="entry name" value="Ferritin-like"/>
</dbReference>
<dbReference type="PANTHER" id="PTHR33531">
    <property type="entry name" value="RUBRERYTHRIN SUBFAMILY"/>
    <property type="match status" value="1"/>
</dbReference>
<organism evidence="2 3">
    <name type="scientific">Desulfotignum balticum</name>
    <dbReference type="NCBI Taxonomy" id="115781"/>
    <lineage>
        <taxon>Bacteria</taxon>
        <taxon>Pseudomonadati</taxon>
        <taxon>Thermodesulfobacteriota</taxon>
        <taxon>Desulfobacteria</taxon>
        <taxon>Desulfobacterales</taxon>
        <taxon>Desulfobacteraceae</taxon>
        <taxon>Desulfotignum</taxon>
    </lineage>
</organism>
<dbReference type="Gene3D" id="1.20.1260.10">
    <property type="match status" value="1"/>
</dbReference>
<dbReference type="Proteomes" id="UP000706172">
    <property type="component" value="Unassembled WGS sequence"/>
</dbReference>
<feature type="domain" description="Rubrerythrin diiron-binding" evidence="1">
    <location>
        <begin position="8"/>
        <end position="141"/>
    </location>
</feature>
<evidence type="ECO:0000259" key="1">
    <source>
        <dbReference type="Pfam" id="PF02915"/>
    </source>
</evidence>
<dbReference type="GO" id="GO:0046872">
    <property type="term" value="F:metal ion binding"/>
    <property type="evidence" value="ECO:0007669"/>
    <property type="project" value="InterPro"/>
</dbReference>
<evidence type="ECO:0000313" key="2">
    <source>
        <dbReference type="EMBL" id="MBG0778515.1"/>
    </source>
</evidence>
<name>A0A931G7S6_9BACT</name>
<dbReference type="Pfam" id="PF02915">
    <property type="entry name" value="Rubrerythrin"/>
    <property type="match status" value="1"/>
</dbReference>
<evidence type="ECO:0000313" key="3">
    <source>
        <dbReference type="Proteomes" id="UP000706172"/>
    </source>
</evidence>
<sequence>MNFGSIDEILTFAIDKENEAVAFYRSQVEKATKASLKEVFQSFAKEEEKHAALLSDISGNKEKIESYEFKKIPDLKISDYMVEKDYEEGMPMPEILKVAMKREEKAAKLYQTLADQTDNADAKKLFLMLVQEESKHKLGLETMYDDYLAEQDN</sequence>
<dbReference type="PANTHER" id="PTHR33531:SF10">
    <property type="entry name" value="BLR7895 PROTEIN"/>
    <property type="match status" value="1"/>
</dbReference>
<dbReference type="InterPro" id="IPR003251">
    <property type="entry name" value="Rr_diiron-bd_dom"/>
</dbReference>
<dbReference type="SUPFAM" id="SSF47240">
    <property type="entry name" value="Ferritin-like"/>
    <property type="match status" value="1"/>
</dbReference>
<dbReference type="EMBL" id="JACCQK010000039">
    <property type="protein sequence ID" value="MBG0778515.1"/>
    <property type="molecule type" value="Genomic_DNA"/>
</dbReference>
<gene>
    <name evidence="2" type="ORF">H0S81_01095</name>
</gene>
<protein>
    <submittedName>
        <fullName evidence="2">Ferritin family protein</fullName>
    </submittedName>
</protein>
<dbReference type="InterPro" id="IPR009078">
    <property type="entry name" value="Ferritin-like_SF"/>
</dbReference>
<dbReference type="CDD" id="cd01045">
    <property type="entry name" value="Ferritin_like_AB"/>
    <property type="match status" value="1"/>
</dbReference>
<reference evidence="2" key="1">
    <citation type="submission" date="2020-07" db="EMBL/GenBank/DDBJ databases">
        <title>Severe corrosion of carbon steel in oil field produced water can be linked to methanogenic archaea containing a special type of NiFe hydrogenase.</title>
        <authorList>
            <person name="Lahme S."/>
            <person name="Mand J."/>
            <person name="Longwell J."/>
            <person name="Smith R."/>
            <person name="Enning D."/>
        </authorList>
    </citation>
    <scope>NUCLEOTIDE SEQUENCE</scope>
    <source>
        <strain evidence="2">MIC098Bin6</strain>
    </source>
</reference>
<accession>A0A931G7S6</accession>
<proteinExistence type="predicted"/>